<proteinExistence type="predicted"/>
<gene>
    <name evidence="2" type="ORF">A8V01_04725</name>
</gene>
<name>A0A2K2G271_9SPHN</name>
<dbReference type="Proteomes" id="UP000236327">
    <property type="component" value="Unassembled WGS sequence"/>
</dbReference>
<reference evidence="2 3" key="1">
    <citation type="submission" date="2016-05" db="EMBL/GenBank/DDBJ databases">
        <title>Complete genome sequence of Novosphingobium guangzhouense SA925(T).</title>
        <authorList>
            <person name="Sha S."/>
        </authorList>
    </citation>
    <scope>NUCLEOTIDE SEQUENCE [LARGE SCALE GENOMIC DNA]</scope>
    <source>
        <strain evidence="2 3">SA925</strain>
    </source>
</reference>
<comment type="caution">
    <text evidence="2">The sequence shown here is derived from an EMBL/GenBank/DDBJ whole genome shotgun (WGS) entry which is preliminary data.</text>
</comment>
<sequence>MMGRSSRTPLLVAAAALLVAANIWWFWPGSEKAAEPLFKLADTNDYGPMGGPLTVRAGTAELNAAPIFDPSINGWRVAGRQVNDLRPYMTVNSGGYSPTDSAPFLLVRFRAEATADEVRRALLSLAEKKICLVALPDAYEAGASERAPEVAARRIVSVLDDAGKPVTCPAPPNPFGHQSPAAASSASI</sequence>
<dbReference type="AlphaFoldDB" id="A0A2K2G271"/>
<feature type="region of interest" description="Disordered" evidence="1">
    <location>
        <begin position="167"/>
        <end position="188"/>
    </location>
</feature>
<accession>A0A2K2G271</accession>
<dbReference type="EMBL" id="LYMM01000029">
    <property type="protein sequence ID" value="PNU05124.1"/>
    <property type="molecule type" value="Genomic_DNA"/>
</dbReference>
<evidence type="ECO:0000256" key="1">
    <source>
        <dbReference type="SAM" id="MobiDB-lite"/>
    </source>
</evidence>
<dbReference type="RefSeq" id="WP_103095787.1">
    <property type="nucleotide sequence ID" value="NZ_LYMM01000029.1"/>
</dbReference>
<protein>
    <submittedName>
        <fullName evidence="2">Uncharacterized protein</fullName>
    </submittedName>
</protein>
<organism evidence="2 3">
    <name type="scientific">Novosphingobium guangzhouense</name>
    <dbReference type="NCBI Taxonomy" id="1850347"/>
    <lineage>
        <taxon>Bacteria</taxon>
        <taxon>Pseudomonadati</taxon>
        <taxon>Pseudomonadota</taxon>
        <taxon>Alphaproteobacteria</taxon>
        <taxon>Sphingomonadales</taxon>
        <taxon>Sphingomonadaceae</taxon>
        <taxon>Novosphingobium</taxon>
    </lineage>
</organism>
<dbReference type="OrthoDB" id="9915285at2"/>
<evidence type="ECO:0000313" key="3">
    <source>
        <dbReference type="Proteomes" id="UP000236327"/>
    </source>
</evidence>
<keyword evidence="3" id="KW-1185">Reference proteome</keyword>
<evidence type="ECO:0000313" key="2">
    <source>
        <dbReference type="EMBL" id="PNU05124.1"/>
    </source>
</evidence>